<sequence>MARSAFQVPVSRRRAIQDVVVIETFWIRRIQRYHVNVFSTYLHRPQMVFLRIQIRGRPNDMYIRGEDDEVILD</sequence>
<dbReference type="Proteomes" id="UP000095287">
    <property type="component" value="Unplaced"/>
</dbReference>
<accession>A0A1I7XZU8</accession>
<evidence type="ECO:0000313" key="2">
    <source>
        <dbReference type="WBParaSite" id="L893_g11157.t1"/>
    </source>
</evidence>
<proteinExistence type="predicted"/>
<organism evidence="1 2">
    <name type="scientific">Steinernema glaseri</name>
    <dbReference type="NCBI Taxonomy" id="37863"/>
    <lineage>
        <taxon>Eukaryota</taxon>
        <taxon>Metazoa</taxon>
        <taxon>Ecdysozoa</taxon>
        <taxon>Nematoda</taxon>
        <taxon>Chromadorea</taxon>
        <taxon>Rhabditida</taxon>
        <taxon>Tylenchina</taxon>
        <taxon>Panagrolaimomorpha</taxon>
        <taxon>Strongyloidoidea</taxon>
        <taxon>Steinernematidae</taxon>
        <taxon>Steinernema</taxon>
    </lineage>
</organism>
<name>A0A1I7XZU8_9BILA</name>
<reference evidence="2" key="1">
    <citation type="submission" date="2016-11" db="UniProtKB">
        <authorList>
            <consortium name="WormBaseParasite"/>
        </authorList>
    </citation>
    <scope>IDENTIFICATION</scope>
</reference>
<evidence type="ECO:0000313" key="1">
    <source>
        <dbReference type="Proteomes" id="UP000095287"/>
    </source>
</evidence>
<dbReference type="AlphaFoldDB" id="A0A1I7XZU8"/>
<dbReference type="WBParaSite" id="L893_g11157.t1">
    <property type="protein sequence ID" value="L893_g11157.t1"/>
    <property type="gene ID" value="L893_g11157"/>
</dbReference>
<keyword evidence="1" id="KW-1185">Reference proteome</keyword>
<protein>
    <submittedName>
        <fullName evidence="2">Uncharacterized protein</fullName>
    </submittedName>
</protein>